<name>A0A8J5NB06_HOMAM</name>
<feature type="compositionally biased region" description="Polar residues" evidence="1">
    <location>
        <begin position="292"/>
        <end position="318"/>
    </location>
</feature>
<evidence type="ECO:0000256" key="1">
    <source>
        <dbReference type="SAM" id="MobiDB-lite"/>
    </source>
</evidence>
<feature type="non-terminal residue" evidence="4">
    <location>
        <position position="514"/>
    </location>
</feature>
<dbReference type="Proteomes" id="UP000747542">
    <property type="component" value="Unassembled WGS sequence"/>
</dbReference>
<dbReference type="Pfam" id="PF12004">
    <property type="entry name" value="DAB2P_C"/>
    <property type="match status" value="1"/>
</dbReference>
<keyword evidence="2" id="KW-1133">Transmembrane helix</keyword>
<feature type="region of interest" description="Disordered" evidence="1">
    <location>
        <begin position="281"/>
        <end position="367"/>
    </location>
</feature>
<reference evidence="4" key="1">
    <citation type="journal article" date="2021" name="Sci. Adv.">
        <title>The American lobster genome reveals insights on longevity, neural, and immune adaptations.</title>
        <authorList>
            <person name="Polinski J.M."/>
            <person name="Zimin A.V."/>
            <person name="Clark K.F."/>
            <person name="Kohn A.B."/>
            <person name="Sadowski N."/>
            <person name="Timp W."/>
            <person name="Ptitsyn A."/>
            <person name="Khanna P."/>
            <person name="Romanova D.Y."/>
            <person name="Williams P."/>
            <person name="Greenwood S.J."/>
            <person name="Moroz L.L."/>
            <person name="Walt D.R."/>
            <person name="Bodnar A.G."/>
        </authorList>
    </citation>
    <scope>NUCLEOTIDE SEQUENCE</scope>
    <source>
        <strain evidence="4">GMGI-L3</strain>
    </source>
</reference>
<protein>
    <submittedName>
        <fullName evidence="4">Putative Ras GTPase-activating protein-like</fullName>
    </submittedName>
</protein>
<keyword evidence="2" id="KW-0472">Membrane</keyword>
<organism evidence="4 5">
    <name type="scientific">Homarus americanus</name>
    <name type="common">American lobster</name>
    <dbReference type="NCBI Taxonomy" id="6706"/>
    <lineage>
        <taxon>Eukaryota</taxon>
        <taxon>Metazoa</taxon>
        <taxon>Ecdysozoa</taxon>
        <taxon>Arthropoda</taxon>
        <taxon>Crustacea</taxon>
        <taxon>Multicrustacea</taxon>
        <taxon>Malacostraca</taxon>
        <taxon>Eumalacostraca</taxon>
        <taxon>Eucarida</taxon>
        <taxon>Decapoda</taxon>
        <taxon>Pleocyemata</taxon>
        <taxon>Astacidea</taxon>
        <taxon>Nephropoidea</taxon>
        <taxon>Nephropidae</taxon>
        <taxon>Homarus</taxon>
    </lineage>
</organism>
<evidence type="ECO:0000313" key="4">
    <source>
        <dbReference type="EMBL" id="KAG7176173.1"/>
    </source>
</evidence>
<feature type="domain" description="Disabled homolog 2-interacting protein C-terminal" evidence="3">
    <location>
        <begin position="394"/>
        <end position="447"/>
    </location>
</feature>
<dbReference type="InterPro" id="IPR021887">
    <property type="entry name" value="DAB2P_C"/>
</dbReference>
<feature type="compositionally biased region" description="Low complexity" evidence="1">
    <location>
        <begin position="326"/>
        <end position="340"/>
    </location>
</feature>
<feature type="compositionally biased region" description="Basic residues" evidence="1">
    <location>
        <begin position="341"/>
        <end position="354"/>
    </location>
</feature>
<accession>A0A8J5NB06</accession>
<feature type="transmembrane region" description="Helical" evidence="2">
    <location>
        <begin position="474"/>
        <end position="496"/>
    </location>
</feature>
<evidence type="ECO:0000259" key="3">
    <source>
        <dbReference type="Pfam" id="PF12004"/>
    </source>
</evidence>
<keyword evidence="5" id="KW-1185">Reference proteome</keyword>
<proteinExistence type="predicted"/>
<dbReference type="EMBL" id="JAHLQT010003929">
    <property type="protein sequence ID" value="KAG7176173.1"/>
    <property type="molecule type" value="Genomic_DNA"/>
</dbReference>
<dbReference type="AlphaFoldDB" id="A0A8J5NB06"/>
<sequence>ADQWTSTSGYTSPYVYTGHVYTSPYVYTDAHVYTSPYVYTGHVYTSPYVYTDAHVYTDSICLHTTHIANSYHEANNNNIQLQDVNQINGNTCYMTEGSTGSPFRQGGFTGQPHSAAAHQQQPVRGHLYQPPRLLPRSTALASRSHSVTGLPTPMERHGLYHDECSELYRYMDSCSHQIHALCMESENNTQGSQTSISQLSNIASSGYQSFAYSQSSSPVDPLLHTDNSSLLSRENGNPGVLGLRQVLHASPLASPLHLPATTTRHRAVAVHLAYLGHAGHVSLHGTPRHNPKVTQPQGGPYSSLSTSQSVEDLTSLSRGRTRQRRSASSSSDSSPDSRPSSRSHAHSRRPHAHPPRSNPHCSPCLAPSPALRQELRARSHHERSISGRRGRNYRLMNMEQEFRHEQEVMRREMHNKDARIDAQAKKIAALDCANTQLVRTIASLNTRPGELKHEQRGDVTLDSCNASDTRLQEFLLLIATTVFFGTVNSTIFGGYFGKYYGCLMILQTMIGKKD</sequence>
<comment type="caution">
    <text evidence="4">The sequence shown here is derived from an EMBL/GenBank/DDBJ whole genome shotgun (WGS) entry which is preliminary data.</text>
</comment>
<gene>
    <name evidence="4" type="primary">RAS-L</name>
    <name evidence="4" type="ORF">Hamer_G025375</name>
</gene>
<evidence type="ECO:0000313" key="5">
    <source>
        <dbReference type="Proteomes" id="UP000747542"/>
    </source>
</evidence>
<keyword evidence="2" id="KW-0812">Transmembrane</keyword>
<evidence type="ECO:0000256" key="2">
    <source>
        <dbReference type="SAM" id="Phobius"/>
    </source>
</evidence>